<protein>
    <recommendedName>
        <fullName evidence="3">NADH dehydrogenase [ubiquinone] 1 alpha subcomplex subunit 11</fullName>
    </recommendedName>
    <alternativeName>
        <fullName evidence="9">Complex I-B14.7</fullName>
    </alternativeName>
    <alternativeName>
        <fullName evidence="10">NADH-ubiquinone oxidoreductase subunit B14.7</fullName>
    </alternativeName>
</protein>
<keyword evidence="7" id="KW-0496">Mitochondrion</keyword>
<dbReference type="RefSeq" id="XP_015523892.1">
    <property type="nucleotide sequence ID" value="XM_015668406.1"/>
</dbReference>
<keyword evidence="5" id="KW-0999">Mitochondrion inner membrane</keyword>
<evidence type="ECO:0000256" key="11">
    <source>
        <dbReference type="SAM" id="Phobius"/>
    </source>
</evidence>
<evidence type="ECO:0000256" key="6">
    <source>
        <dbReference type="ARBA" id="ARBA00022989"/>
    </source>
</evidence>
<evidence type="ECO:0000256" key="9">
    <source>
        <dbReference type="ARBA" id="ARBA00030608"/>
    </source>
</evidence>
<dbReference type="OrthoDB" id="1913277at2759"/>
<dbReference type="RefSeq" id="XP_015523891.1">
    <property type="nucleotide sequence ID" value="XM_015668405.1"/>
</dbReference>
<dbReference type="PANTHER" id="PTHR21382:SF1">
    <property type="entry name" value="NADH DEHYDROGENASE [UBIQUINONE] 1 ALPHA SUBCOMPLEX SUBUNIT 11"/>
    <property type="match status" value="1"/>
</dbReference>
<evidence type="ECO:0000256" key="4">
    <source>
        <dbReference type="ARBA" id="ARBA00022692"/>
    </source>
</evidence>
<evidence type="ECO:0000256" key="2">
    <source>
        <dbReference type="ARBA" id="ARBA00008699"/>
    </source>
</evidence>
<dbReference type="GO" id="GO:0005743">
    <property type="term" value="C:mitochondrial inner membrane"/>
    <property type="evidence" value="ECO:0007669"/>
    <property type="project" value="UniProtKB-SubCell"/>
</dbReference>
<evidence type="ECO:0000313" key="12">
    <source>
        <dbReference type="Proteomes" id="UP000829291"/>
    </source>
</evidence>
<dbReference type="GO" id="GO:0045271">
    <property type="term" value="C:respiratory chain complex I"/>
    <property type="evidence" value="ECO:0007669"/>
    <property type="project" value="InterPro"/>
</dbReference>
<evidence type="ECO:0000256" key="5">
    <source>
        <dbReference type="ARBA" id="ARBA00022792"/>
    </source>
</evidence>
<evidence type="ECO:0000313" key="13">
    <source>
        <dbReference type="RefSeq" id="XP_015523891.1"/>
    </source>
</evidence>
<evidence type="ECO:0000256" key="3">
    <source>
        <dbReference type="ARBA" id="ARBA00018191"/>
    </source>
</evidence>
<organism evidence="12 13">
    <name type="scientific">Neodiprion lecontei</name>
    <name type="common">Redheaded pine sawfly</name>
    <dbReference type="NCBI Taxonomy" id="441921"/>
    <lineage>
        <taxon>Eukaryota</taxon>
        <taxon>Metazoa</taxon>
        <taxon>Ecdysozoa</taxon>
        <taxon>Arthropoda</taxon>
        <taxon>Hexapoda</taxon>
        <taxon>Insecta</taxon>
        <taxon>Pterygota</taxon>
        <taxon>Neoptera</taxon>
        <taxon>Endopterygota</taxon>
        <taxon>Hymenoptera</taxon>
        <taxon>Tenthredinoidea</taxon>
        <taxon>Diprionidae</taxon>
        <taxon>Diprioninae</taxon>
        <taxon>Neodiprion</taxon>
    </lineage>
</organism>
<feature type="transmembrane region" description="Helical" evidence="11">
    <location>
        <begin position="117"/>
        <end position="141"/>
    </location>
</feature>
<evidence type="ECO:0000256" key="10">
    <source>
        <dbReference type="ARBA" id="ARBA00031497"/>
    </source>
</evidence>
<evidence type="ECO:0000256" key="1">
    <source>
        <dbReference type="ARBA" id="ARBA00004292"/>
    </source>
</evidence>
<dbReference type="InterPro" id="IPR039205">
    <property type="entry name" value="NDUFA11"/>
</dbReference>
<sequence length="195" mass="21754">MPTKDVREMTILEYIYAPITFSNIAARRGKRAYQYYDTPDGQDIWKKLWVSGKWSLGIGAFITTIDLRMYSNPKTILEGLNRAAYINIPIVSAFTTYTAITYAATSLRNKDDPINSLIGGMAAGSLLGYMFKAPIFIWPLAVMTGAFCCVRKDGFTKGYVMGDLNNVQRIYGNHRSPHHDSSLFPVGEKGWTTGA</sequence>
<dbReference type="KEGG" id="nlo:107227299"/>
<dbReference type="PANTHER" id="PTHR21382">
    <property type="entry name" value="NADH-UBIQUINONE OXIDOREDUCTASE SUBUNIT"/>
    <property type="match status" value="1"/>
</dbReference>
<dbReference type="GO" id="GO:0006120">
    <property type="term" value="P:mitochondrial electron transport, NADH to ubiquinone"/>
    <property type="evidence" value="ECO:0007669"/>
    <property type="project" value="InterPro"/>
</dbReference>
<dbReference type="GeneID" id="107227299"/>
<evidence type="ECO:0000256" key="8">
    <source>
        <dbReference type="ARBA" id="ARBA00023136"/>
    </source>
</evidence>
<dbReference type="AlphaFoldDB" id="A0A6J0C946"/>
<keyword evidence="4 11" id="KW-0812">Transmembrane</keyword>
<feature type="transmembrane region" description="Helical" evidence="11">
    <location>
        <begin position="83"/>
        <end position="105"/>
    </location>
</feature>
<accession>A0A6J0C946</accession>
<keyword evidence="12" id="KW-1185">Reference proteome</keyword>
<gene>
    <name evidence="13 14" type="primary">LOC107227299</name>
</gene>
<dbReference type="Proteomes" id="UP000829291">
    <property type="component" value="Chromosome 5"/>
</dbReference>
<keyword evidence="8 11" id="KW-0472">Membrane</keyword>
<reference evidence="13 14" key="1">
    <citation type="submission" date="2025-04" db="UniProtKB">
        <authorList>
            <consortium name="RefSeq"/>
        </authorList>
    </citation>
    <scope>IDENTIFICATION</scope>
    <source>
        <tissue evidence="13 14">Whole body</tissue>
    </source>
</reference>
<evidence type="ECO:0000256" key="7">
    <source>
        <dbReference type="ARBA" id="ARBA00023128"/>
    </source>
</evidence>
<comment type="subcellular location">
    <subcellularLocation>
        <location evidence="1">Mitochondrion inner membrane</location>
        <topology evidence="1">Multi-pass membrane protein</topology>
        <orientation evidence="1">Matrix side</orientation>
    </subcellularLocation>
</comment>
<proteinExistence type="inferred from homology"/>
<evidence type="ECO:0000313" key="14">
    <source>
        <dbReference type="RefSeq" id="XP_015523892.1"/>
    </source>
</evidence>
<keyword evidence="6 11" id="KW-1133">Transmembrane helix</keyword>
<dbReference type="CTD" id="37385"/>
<comment type="similarity">
    <text evidence="2">Belongs to the complex I NDUFA11 subunit family.</text>
</comment>
<name>A0A6J0C946_NEOLC</name>